<evidence type="ECO:0000313" key="3">
    <source>
        <dbReference type="EMBL" id="BBY83462.1"/>
    </source>
</evidence>
<dbReference type="RefSeq" id="WP_163904310.1">
    <property type="nucleotide sequence ID" value="NZ_AP022599.1"/>
</dbReference>
<gene>
    <name evidence="3" type="ORF">MPUL_46200</name>
</gene>
<keyword evidence="4" id="KW-1185">Reference proteome</keyword>
<protein>
    <recommendedName>
        <fullName evidence="2">AB hydrolase-1 domain-containing protein</fullName>
    </recommendedName>
</protein>
<dbReference type="Gene3D" id="3.40.50.1820">
    <property type="entry name" value="alpha/beta hydrolase"/>
    <property type="match status" value="1"/>
</dbReference>
<organism evidence="3 4">
    <name type="scientific">Mycolicibacterium pulveris</name>
    <name type="common">Mycobacterium pulveris</name>
    <dbReference type="NCBI Taxonomy" id="36813"/>
    <lineage>
        <taxon>Bacteria</taxon>
        <taxon>Bacillati</taxon>
        <taxon>Actinomycetota</taxon>
        <taxon>Actinomycetes</taxon>
        <taxon>Mycobacteriales</taxon>
        <taxon>Mycobacteriaceae</taxon>
        <taxon>Mycolicibacterium</taxon>
    </lineage>
</organism>
<dbReference type="PANTHER" id="PTHR43798">
    <property type="entry name" value="MONOACYLGLYCEROL LIPASE"/>
    <property type="match status" value="1"/>
</dbReference>
<evidence type="ECO:0000256" key="1">
    <source>
        <dbReference type="ARBA" id="ARBA00022801"/>
    </source>
</evidence>
<dbReference type="InterPro" id="IPR050266">
    <property type="entry name" value="AB_hydrolase_sf"/>
</dbReference>
<evidence type="ECO:0000259" key="2">
    <source>
        <dbReference type="Pfam" id="PF00561"/>
    </source>
</evidence>
<dbReference type="EMBL" id="AP022599">
    <property type="protein sequence ID" value="BBY83462.1"/>
    <property type="molecule type" value="Genomic_DNA"/>
</dbReference>
<proteinExistence type="predicted"/>
<dbReference type="InterPro" id="IPR029058">
    <property type="entry name" value="AB_hydrolase_fold"/>
</dbReference>
<dbReference type="GO" id="GO:0016020">
    <property type="term" value="C:membrane"/>
    <property type="evidence" value="ECO:0007669"/>
    <property type="project" value="TreeGrafter"/>
</dbReference>
<evidence type="ECO:0000313" key="4">
    <source>
        <dbReference type="Proteomes" id="UP000467252"/>
    </source>
</evidence>
<dbReference type="InterPro" id="IPR000073">
    <property type="entry name" value="AB_hydrolase_1"/>
</dbReference>
<keyword evidence="1" id="KW-0378">Hydrolase</keyword>
<dbReference type="SUPFAM" id="SSF53474">
    <property type="entry name" value="alpha/beta-Hydrolases"/>
    <property type="match status" value="1"/>
</dbReference>
<reference evidence="3 4" key="1">
    <citation type="journal article" date="2019" name="Emerg. Microbes Infect.">
        <title>Comprehensive subspecies identification of 175 nontuberculous mycobacteria species based on 7547 genomic profiles.</title>
        <authorList>
            <person name="Matsumoto Y."/>
            <person name="Kinjo T."/>
            <person name="Motooka D."/>
            <person name="Nabeya D."/>
            <person name="Jung N."/>
            <person name="Uechi K."/>
            <person name="Horii T."/>
            <person name="Iida T."/>
            <person name="Fujita J."/>
            <person name="Nakamura S."/>
        </authorList>
    </citation>
    <scope>NUCLEOTIDE SEQUENCE [LARGE SCALE GENOMIC DNA]</scope>
    <source>
        <strain evidence="3 4">JCM 6370</strain>
    </source>
</reference>
<name>A0A7I7UPS3_MYCPV</name>
<feature type="domain" description="AB hydrolase-1" evidence="2">
    <location>
        <begin position="25"/>
        <end position="251"/>
    </location>
</feature>
<dbReference type="Pfam" id="PF00561">
    <property type="entry name" value="Abhydrolase_1"/>
    <property type="match status" value="1"/>
</dbReference>
<dbReference type="PANTHER" id="PTHR43798:SF31">
    <property type="entry name" value="AB HYDROLASE SUPERFAMILY PROTEIN YCLE"/>
    <property type="match status" value="1"/>
</dbReference>
<dbReference type="Proteomes" id="UP000467252">
    <property type="component" value="Chromosome"/>
</dbReference>
<accession>A0A7I7UPS3</accession>
<sequence>MTTELTAPDGTRLVVEVTGAGPSAVFVHGTGGSLDTWADVGSRLPGHRVAYYARRNHAPSDAGLSPNSFATEAADLQAVLGLLADRDGQRVHVIGGSYGATVALHAAADNSERIASLALFEPPLLQAGKHLMPVLDQFRRLCAAEQFDSALELFAHEAARIPPAVLAEAQQSAEYSGTSRAATVAVQADLESMATDTDDTMRWASINVPVLLMQGGQSWSPLPDAMDRLAAALPHAQRVCWPDQSHFAIATAPARVAEAIQNFIAAVSP</sequence>
<dbReference type="GO" id="GO:0016787">
    <property type="term" value="F:hydrolase activity"/>
    <property type="evidence" value="ECO:0007669"/>
    <property type="project" value="UniProtKB-KW"/>
</dbReference>
<dbReference type="AlphaFoldDB" id="A0A7I7UPS3"/>